<evidence type="ECO:0000256" key="1">
    <source>
        <dbReference type="ARBA" id="ARBA00010884"/>
    </source>
</evidence>
<dbReference type="PANTHER" id="PTHR10794:SF63">
    <property type="entry name" value="ALPHA_BETA HYDROLASE 1, ISOFORM A"/>
    <property type="match status" value="1"/>
</dbReference>
<dbReference type="InterPro" id="IPR000073">
    <property type="entry name" value="AB_hydrolase_1"/>
</dbReference>
<dbReference type="STRING" id="2018661.A0A2A2JRB3"/>
<dbReference type="GO" id="GO:0051793">
    <property type="term" value="P:medium-chain fatty acid catabolic process"/>
    <property type="evidence" value="ECO:0007669"/>
    <property type="project" value="TreeGrafter"/>
</dbReference>
<evidence type="ECO:0000313" key="5">
    <source>
        <dbReference type="Proteomes" id="UP000218231"/>
    </source>
</evidence>
<dbReference type="OrthoDB" id="247542at2759"/>
<protein>
    <recommendedName>
        <fullName evidence="3">AB hydrolase-1 domain-containing protein</fullName>
    </recommendedName>
</protein>
<dbReference type="AlphaFoldDB" id="A0A2A2JRB3"/>
<evidence type="ECO:0000259" key="3">
    <source>
        <dbReference type="Pfam" id="PF00561"/>
    </source>
</evidence>
<feature type="active site" description="Charge relay system" evidence="2">
    <location>
        <position position="190"/>
    </location>
</feature>
<dbReference type="Pfam" id="PF00561">
    <property type="entry name" value="Abhydrolase_1"/>
    <property type="match status" value="1"/>
</dbReference>
<organism evidence="4 5">
    <name type="scientific">Diploscapter pachys</name>
    <dbReference type="NCBI Taxonomy" id="2018661"/>
    <lineage>
        <taxon>Eukaryota</taxon>
        <taxon>Metazoa</taxon>
        <taxon>Ecdysozoa</taxon>
        <taxon>Nematoda</taxon>
        <taxon>Chromadorea</taxon>
        <taxon>Rhabditida</taxon>
        <taxon>Rhabditina</taxon>
        <taxon>Rhabditomorpha</taxon>
        <taxon>Rhabditoidea</taxon>
        <taxon>Rhabditidae</taxon>
        <taxon>Diploscapter</taxon>
    </lineage>
</organism>
<comment type="similarity">
    <text evidence="1">Belongs to the AB hydrolase superfamily. AB hydrolase 4 family.</text>
</comment>
<dbReference type="InterPro" id="IPR012020">
    <property type="entry name" value="ABHD4"/>
</dbReference>
<comment type="caution">
    <text evidence="4">The sequence shown here is derived from an EMBL/GenBank/DDBJ whole genome shotgun (WGS) entry which is preliminary data.</text>
</comment>
<dbReference type="PIRSF" id="PIRSF005211">
    <property type="entry name" value="Ab_hydro_YheT"/>
    <property type="match status" value="1"/>
</dbReference>
<feature type="active site" description="Charge relay system" evidence="2">
    <location>
        <position position="316"/>
    </location>
</feature>
<evidence type="ECO:0000313" key="4">
    <source>
        <dbReference type="EMBL" id="PAV64210.1"/>
    </source>
</evidence>
<dbReference type="GO" id="GO:0051792">
    <property type="term" value="P:medium-chain fatty acid biosynthetic process"/>
    <property type="evidence" value="ECO:0007669"/>
    <property type="project" value="TreeGrafter"/>
</dbReference>
<gene>
    <name evidence="4" type="ORF">WR25_12546</name>
</gene>
<sequence length="390" mass="43854">MLVTFIVAGIAIAVPLSLYVYAKLITEKPKYYILKGSKLHRKAEKHIRLLHEAYQPSWWCPFGAAQTVVRQVLRDCPSLPFIREIVEYTDGGCAGIDWMIPDGTNENTPIVVFLPGITGSTHDSSYILHAVCEAADQGWRSVVVNPRGLGGVSLRNKKTYNACYSDDIAHVLKIINERFPNSKKLACGFSMGGMILWHYLSRYGEKAQVDGAMIISSPWDPFDASESIERFFPRLIFNRFLANNLINIVKPYRSLFEDIVDFEKVLSAKTVREFDTAFVCPLFGYPKIDDYFHEAALHPKVDKIQVPIVALNSIDDCFSPIESIPLDEISQSPNVLSIITSHGGHTAFMSSANPNARGLVERLLHQWGTMIFENQPEEQFEINELVRAQG</sequence>
<evidence type="ECO:0000256" key="2">
    <source>
        <dbReference type="PIRSR" id="PIRSR005211-1"/>
    </source>
</evidence>
<dbReference type="GO" id="GO:0008126">
    <property type="term" value="F:acetylesterase activity"/>
    <property type="evidence" value="ECO:0007669"/>
    <property type="project" value="TreeGrafter"/>
</dbReference>
<dbReference type="InterPro" id="IPR050960">
    <property type="entry name" value="AB_hydrolase_4_sf"/>
</dbReference>
<dbReference type="Proteomes" id="UP000218231">
    <property type="component" value="Unassembled WGS sequence"/>
</dbReference>
<proteinExistence type="inferred from homology"/>
<keyword evidence="5" id="KW-1185">Reference proteome</keyword>
<feature type="domain" description="AB hydrolase-1" evidence="3">
    <location>
        <begin position="109"/>
        <end position="350"/>
    </location>
</feature>
<dbReference type="GO" id="GO:0047372">
    <property type="term" value="F:monoacylglycerol lipase activity"/>
    <property type="evidence" value="ECO:0007669"/>
    <property type="project" value="TreeGrafter"/>
</dbReference>
<feature type="active site" description="Charge relay system" evidence="2">
    <location>
        <position position="345"/>
    </location>
</feature>
<dbReference type="SUPFAM" id="SSF53474">
    <property type="entry name" value="alpha/beta-Hydrolases"/>
    <property type="match status" value="1"/>
</dbReference>
<reference evidence="4 5" key="1">
    <citation type="journal article" date="2017" name="Curr. Biol.">
        <title>Genome architecture and evolution of a unichromosomal asexual nematode.</title>
        <authorList>
            <person name="Fradin H."/>
            <person name="Zegar C."/>
            <person name="Gutwein M."/>
            <person name="Lucas J."/>
            <person name="Kovtun M."/>
            <person name="Corcoran D."/>
            <person name="Baugh L.R."/>
            <person name="Kiontke K."/>
            <person name="Gunsalus K."/>
            <person name="Fitch D.H."/>
            <person name="Piano F."/>
        </authorList>
    </citation>
    <scope>NUCLEOTIDE SEQUENCE [LARGE SCALE GENOMIC DNA]</scope>
    <source>
        <strain evidence="4">PF1309</strain>
    </source>
</reference>
<dbReference type="PANTHER" id="PTHR10794">
    <property type="entry name" value="ABHYDROLASE DOMAIN-CONTAINING PROTEIN"/>
    <property type="match status" value="1"/>
</dbReference>
<dbReference type="EMBL" id="LIAE01010268">
    <property type="protein sequence ID" value="PAV64210.1"/>
    <property type="molecule type" value="Genomic_DNA"/>
</dbReference>
<name>A0A2A2JRB3_9BILA</name>
<accession>A0A2A2JRB3</accession>
<dbReference type="InterPro" id="IPR029058">
    <property type="entry name" value="AB_hydrolase_fold"/>
</dbReference>
<dbReference type="Gene3D" id="3.40.50.1820">
    <property type="entry name" value="alpha/beta hydrolase"/>
    <property type="match status" value="1"/>
</dbReference>